<dbReference type="GO" id="GO:0030170">
    <property type="term" value="F:pyridoxal phosphate binding"/>
    <property type="evidence" value="ECO:0007669"/>
    <property type="project" value="InterPro"/>
</dbReference>
<dbReference type="Gene3D" id="3.40.640.10">
    <property type="entry name" value="Type I PLP-dependent aspartate aminotransferase-like (Major domain)"/>
    <property type="match status" value="1"/>
</dbReference>
<dbReference type="GO" id="GO:0006520">
    <property type="term" value="P:amino acid metabolic process"/>
    <property type="evidence" value="ECO:0007669"/>
    <property type="project" value="InterPro"/>
</dbReference>
<dbReference type="RefSeq" id="WP_137669321.1">
    <property type="nucleotide sequence ID" value="NZ_BJCE01000332.1"/>
</dbReference>
<accession>A0A480ACJ4</accession>
<proteinExistence type="inferred from homology"/>
<protein>
    <submittedName>
        <fullName evidence="7">Aspartate aminotransferase</fullName>
    </submittedName>
</protein>
<dbReference type="InterPro" id="IPR015422">
    <property type="entry name" value="PyrdxlP-dep_Trfase_small"/>
</dbReference>
<dbReference type="Pfam" id="PF00155">
    <property type="entry name" value="Aminotran_1_2"/>
    <property type="match status" value="1"/>
</dbReference>
<dbReference type="NCBIfam" id="NF004621">
    <property type="entry name" value="PRK05957.1"/>
    <property type="match status" value="1"/>
</dbReference>
<evidence type="ECO:0000256" key="4">
    <source>
        <dbReference type="ARBA" id="ARBA00022679"/>
    </source>
</evidence>
<sequence>MKYQFSRMNAVQSPIIPVVGELIKNSPGTISLGQGVVYYSPPPEAIEILPKFLNDATNHLYKPVTGIPELITALTTKLSTFNGIEINNQNCIVVTAGSNMGFMNAILAITSPGDEIILNTPYYFNHEMAITMAGCHPILVATDENYQLIPENIAQAITPKTRAIVTISPNNPTGVIYSEAVLKQINQICRERGIYHISDEAYEYFTYEGIKHISPGAFAGSNEYTISLYSLSKAYGFASWRIGYMVIPQHLLNAVKKVQDTILICPPVVSQYAALGALQAKEDYVKDHIQTIAQTRKIVINALNELQGLCTITPANGAFYFFLKVHTQIDALELVKRLIQEHKVAVIPGTTFGIEDGCYLRVAYGALKQETAKAGIERLVKGLQIILS</sequence>
<evidence type="ECO:0000256" key="1">
    <source>
        <dbReference type="ARBA" id="ARBA00001933"/>
    </source>
</evidence>
<keyword evidence="4 7" id="KW-0808">Transferase</keyword>
<comment type="cofactor">
    <cofactor evidence="1">
        <name>pyridoxal 5'-phosphate</name>
        <dbReference type="ChEBI" id="CHEBI:597326"/>
    </cofactor>
</comment>
<evidence type="ECO:0000259" key="6">
    <source>
        <dbReference type="Pfam" id="PF00155"/>
    </source>
</evidence>
<dbReference type="GO" id="GO:0008483">
    <property type="term" value="F:transaminase activity"/>
    <property type="evidence" value="ECO:0007669"/>
    <property type="project" value="UniProtKB-KW"/>
</dbReference>
<dbReference type="InterPro" id="IPR004839">
    <property type="entry name" value="Aminotransferase_I/II_large"/>
</dbReference>
<keyword evidence="5" id="KW-0663">Pyridoxal phosphate</keyword>
<dbReference type="InterPro" id="IPR015424">
    <property type="entry name" value="PyrdxlP-dep_Trfase"/>
</dbReference>
<dbReference type="EMBL" id="BJCE01000332">
    <property type="protein sequence ID" value="GCL39854.1"/>
    <property type="molecule type" value="Genomic_DNA"/>
</dbReference>
<dbReference type="AlphaFoldDB" id="A0A480ACJ4"/>
<name>A0A480ACJ4_9CYAN</name>
<dbReference type="InterPro" id="IPR050596">
    <property type="entry name" value="AspAT/PAT-like"/>
</dbReference>
<evidence type="ECO:0000256" key="2">
    <source>
        <dbReference type="ARBA" id="ARBA00007441"/>
    </source>
</evidence>
<dbReference type="PANTHER" id="PTHR46383">
    <property type="entry name" value="ASPARTATE AMINOTRANSFERASE"/>
    <property type="match status" value="1"/>
</dbReference>
<keyword evidence="3 7" id="KW-0032">Aminotransferase</keyword>
<comment type="caution">
    <text evidence="7">The sequence shown here is derived from an EMBL/GenBank/DDBJ whole genome shotgun (WGS) entry which is preliminary data.</text>
</comment>
<feature type="domain" description="Aminotransferase class I/classII large" evidence="6">
    <location>
        <begin position="30"/>
        <end position="379"/>
    </location>
</feature>
<dbReference type="PANTHER" id="PTHR46383:SF5">
    <property type="entry name" value="AMINOTRANSFERASE CLASS I_CLASSII DOMAIN-CONTAINING PROTEIN"/>
    <property type="match status" value="1"/>
</dbReference>
<reference evidence="8" key="1">
    <citation type="submission" date="2019-02" db="EMBL/GenBank/DDBJ databases">
        <title>Draft genome sequence of Sphaerospermopsis reniformis NIES-1949.</title>
        <authorList>
            <person name="Yamaguchi H."/>
            <person name="Suzuki S."/>
            <person name="Kawachi M."/>
        </authorList>
    </citation>
    <scope>NUCLEOTIDE SEQUENCE [LARGE SCALE GENOMIC DNA]</scope>
    <source>
        <strain evidence="8">NIES-1949</strain>
    </source>
</reference>
<keyword evidence="8" id="KW-1185">Reference proteome</keyword>
<dbReference type="CDD" id="cd00609">
    <property type="entry name" value="AAT_like"/>
    <property type="match status" value="1"/>
</dbReference>
<gene>
    <name evidence="7" type="ORF">SR1949_49850</name>
</gene>
<comment type="similarity">
    <text evidence="2">Belongs to the class-I pyridoxal-phosphate-dependent aminotransferase family.</text>
</comment>
<evidence type="ECO:0000313" key="7">
    <source>
        <dbReference type="EMBL" id="GCL39854.1"/>
    </source>
</evidence>
<dbReference type="InterPro" id="IPR015421">
    <property type="entry name" value="PyrdxlP-dep_Trfase_major"/>
</dbReference>
<organism evidence="7 8">
    <name type="scientific">Sphaerospermopsis reniformis</name>
    <dbReference type="NCBI Taxonomy" id="531300"/>
    <lineage>
        <taxon>Bacteria</taxon>
        <taxon>Bacillati</taxon>
        <taxon>Cyanobacteriota</taxon>
        <taxon>Cyanophyceae</taxon>
        <taxon>Nostocales</taxon>
        <taxon>Aphanizomenonaceae</taxon>
        <taxon>Sphaerospermopsis</taxon>
    </lineage>
</organism>
<dbReference type="Proteomes" id="UP000300142">
    <property type="component" value="Unassembled WGS sequence"/>
</dbReference>
<dbReference type="SUPFAM" id="SSF53383">
    <property type="entry name" value="PLP-dependent transferases"/>
    <property type="match status" value="1"/>
</dbReference>
<evidence type="ECO:0000256" key="5">
    <source>
        <dbReference type="ARBA" id="ARBA00022898"/>
    </source>
</evidence>
<evidence type="ECO:0000256" key="3">
    <source>
        <dbReference type="ARBA" id="ARBA00022576"/>
    </source>
</evidence>
<dbReference type="Gene3D" id="3.90.1150.10">
    <property type="entry name" value="Aspartate Aminotransferase, domain 1"/>
    <property type="match status" value="1"/>
</dbReference>
<evidence type="ECO:0000313" key="8">
    <source>
        <dbReference type="Proteomes" id="UP000300142"/>
    </source>
</evidence>